<dbReference type="InterPro" id="IPR029063">
    <property type="entry name" value="SAM-dependent_MTases_sf"/>
</dbReference>
<feature type="domain" description="RlmI-like PUA" evidence="8">
    <location>
        <begin position="7"/>
        <end position="69"/>
    </location>
</feature>
<dbReference type="SUPFAM" id="SSF53335">
    <property type="entry name" value="S-adenosyl-L-methionine-dependent methyltransferases"/>
    <property type="match status" value="1"/>
</dbReference>
<comment type="caution">
    <text evidence="9">The sequence shown here is derived from an EMBL/GenBank/DDBJ whole genome shotgun (WGS) entry which is preliminary data.</text>
</comment>
<comment type="subcellular location">
    <subcellularLocation>
        <location evidence="1">Cytoplasm</location>
    </subcellularLocation>
</comment>
<dbReference type="GO" id="GO:0005737">
    <property type="term" value="C:cytoplasm"/>
    <property type="evidence" value="ECO:0007669"/>
    <property type="project" value="UniProtKB-SubCell"/>
</dbReference>
<dbReference type="InterPro" id="IPR019614">
    <property type="entry name" value="SAM-dep_methyl-trfase"/>
</dbReference>
<dbReference type="CDD" id="cd11572">
    <property type="entry name" value="RlmI_M_like"/>
    <property type="match status" value="1"/>
</dbReference>
<organism evidence="9 10">
    <name type="scientific">Chryseotalea sanaruensis</name>
    <dbReference type="NCBI Taxonomy" id="2482724"/>
    <lineage>
        <taxon>Bacteria</taxon>
        <taxon>Pseudomonadati</taxon>
        <taxon>Bacteroidota</taxon>
        <taxon>Cytophagia</taxon>
        <taxon>Cytophagales</taxon>
        <taxon>Chryseotaleaceae</taxon>
        <taxon>Chryseotalea</taxon>
    </lineage>
</organism>
<evidence type="ECO:0000256" key="2">
    <source>
        <dbReference type="ARBA" id="ARBA00022490"/>
    </source>
</evidence>
<sequence>MIISGIIVLKKGKEISLQRFHPWLFSGAIQKMEGLVNDGVWVEVRDANNKTLGFGHYQNGSIAVRMLTFDSVTPDESFYTKKLAQALSLRASAYLPSMHTNCFRLVHGEGDGLTGLVIDYYDGVAIVQAHSTGMHADREAITAGLQAVLKDKLKAVYYKSQGTLPGKIRDEKSDGYLFGMTSVPHIVKEHDQKFLIDWESGQKTGFFLDQRENRKLLADFSRNKKVLNTFCYTGGFSVYALHAGAATVHSVDSSEKAVELTRKNIELNGFDTQQHECFAMDTFDFLKDKKDQYDVIILDPPAFAKHRDAKHQAMKGYQRLNAEAMKMIKSGGIIFTFSCSQVIDRKLFYDTVTSAAIQAGRDIKVLSHLCQPADHPVSIFHPEGEYLKGLVLSVV</sequence>
<dbReference type="CDD" id="cd21153">
    <property type="entry name" value="PUA_RlmI"/>
    <property type="match status" value="1"/>
</dbReference>
<evidence type="ECO:0000256" key="3">
    <source>
        <dbReference type="ARBA" id="ARBA00022603"/>
    </source>
</evidence>
<dbReference type="PROSITE" id="PS50890">
    <property type="entry name" value="PUA"/>
    <property type="match status" value="1"/>
</dbReference>
<evidence type="ECO:0000259" key="7">
    <source>
        <dbReference type="Pfam" id="PF10672"/>
    </source>
</evidence>
<evidence type="ECO:0000313" key="10">
    <source>
        <dbReference type="Proteomes" id="UP000288227"/>
    </source>
</evidence>
<dbReference type="Proteomes" id="UP000288227">
    <property type="component" value="Unassembled WGS sequence"/>
</dbReference>
<evidence type="ECO:0000256" key="5">
    <source>
        <dbReference type="ARBA" id="ARBA00022691"/>
    </source>
</evidence>
<gene>
    <name evidence="9" type="ORF">SanaruYs_12040</name>
</gene>
<feature type="domain" description="S-adenosylmethionine-dependent methyltransferase" evidence="7">
    <location>
        <begin position="104"/>
        <end position="340"/>
    </location>
</feature>
<dbReference type="EMBL" id="BHXQ01000002">
    <property type="protein sequence ID" value="GCC50985.1"/>
    <property type="molecule type" value="Genomic_DNA"/>
</dbReference>
<keyword evidence="4 9" id="KW-0808">Transferase</keyword>
<accession>A0A401U7Y6</accession>
<dbReference type="PANTHER" id="PTHR42873">
    <property type="entry name" value="RIBOSOMAL RNA LARGE SUBUNIT METHYLTRANSFERASE"/>
    <property type="match status" value="1"/>
</dbReference>
<evidence type="ECO:0000259" key="8">
    <source>
        <dbReference type="Pfam" id="PF17785"/>
    </source>
</evidence>
<dbReference type="AlphaFoldDB" id="A0A401U7Y6"/>
<dbReference type="InterPro" id="IPR015947">
    <property type="entry name" value="PUA-like_sf"/>
</dbReference>
<proteinExistence type="inferred from homology"/>
<dbReference type="SUPFAM" id="SSF88697">
    <property type="entry name" value="PUA domain-like"/>
    <property type="match status" value="1"/>
</dbReference>
<dbReference type="GO" id="GO:0003723">
    <property type="term" value="F:RNA binding"/>
    <property type="evidence" value="ECO:0007669"/>
    <property type="project" value="InterPro"/>
</dbReference>
<dbReference type="Pfam" id="PF10672">
    <property type="entry name" value="Methyltrans_SAM"/>
    <property type="match status" value="1"/>
</dbReference>
<evidence type="ECO:0000313" key="9">
    <source>
        <dbReference type="EMBL" id="GCC50985.1"/>
    </source>
</evidence>
<dbReference type="OrthoDB" id="9805492at2"/>
<dbReference type="Gene3D" id="3.40.50.150">
    <property type="entry name" value="Vaccinia Virus protein VP39"/>
    <property type="match status" value="1"/>
</dbReference>
<keyword evidence="3 9" id="KW-0489">Methyltransferase</keyword>
<protein>
    <submittedName>
        <fullName evidence="9">Class I SAM-dependent rRNA methyltransferase</fullName>
    </submittedName>
</protein>
<evidence type="ECO:0000256" key="1">
    <source>
        <dbReference type="ARBA" id="ARBA00004496"/>
    </source>
</evidence>
<dbReference type="GO" id="GO:0008168">
    <property type="term" value="F:methyltransferase activity"/>
    <property type="evidence" value="ECO:0007669"/>
    <property type="project" value="UniProtKB-KW"/>
</dbReference>
<keyword evidence="10" id="KW-1185">Reference proteome</keyword>
<name>A0A401U7Y6_9BACT</name>
<dbReference type="Gene3D" id="3.30.750.80">
    <property type="entry name" value="RNA methyltransferase domain (HRMD) like"/>
    <property type="match status" value="1"/>
</dbReference>
<dbReference type="Pfam" id="PF17785">
    <property type="entry name" value="PUA_3"/>
    <property type="match status" value="1"/>
</dbReference>
<reference evidence="9 10" key="1">
    <citation type="submission" date="2018-11" db="EMBL/GenBank/DDBJ databases">
        <title>Chryseotalea sanarue gen. nov., sp., nov., a member of the family Cytophagaceae, isolated from a brackish lake in Hamamatsu Japan.</title>
        <authorList>
            <person name="Maejima Y."/>
            <person name="Iino T."/>
            <person name="Muraguchi Y."/>
            <person name="Fukuda K."/>
            <person name="Ohkuma M."/>
            <person name="Moriuchi R."/>
            <person name="Dohra H."/>
            <person name="Kimbara K."/>
            <person name="Shintani M."/>
        </authorList>
    </citation>
    <scope>NUCLEOTIDE SEQUENCE [LARGE SCALE GENOMIC DNA]</scope>
    <source>
        <strain evidence="9 10">Ys</strain>
    </source>
</reference>
<keyword evidence="2" id="KW-0963">Cytoplasm</keyword>
<dbReference type="InterPro" id="IPR036974">
    <property type="entry name" value="PUA_sf"/>
</dbReference>
<keyword evidence="5" id="KW-0949">S-adenosyl-L-methionine</keyword>
<dbReference type="GO" id="GO:0032259">
    <property type="term" value="P:methylation"/>
    <property type="evidence" value="ECO:0007669"/>
    <property type="project" value="UniProtKB-KW"/>
</dbReference>
<evidence type="ECO:0000256" key="4">
    <source>
        <dbReference type="ARBA" id="ARBA00022679"/>
    </source>
</evidence>
<dbReference type="CDD" id="cd02440">
    <property type="entry name" value="AdoMet_MTases"/>
    <property type="match status" value="1"/>
</dbReference>
<dbReference type="Gene3D" id="2.30.130.10">
    <property type="entry name" value="PUA domain"/>
    <property type="match status" value="1"/>
</dbReference>
<comment type="similarity">
    <text evidence="6">Belongs to the methyltransferase superfamily. RlmI family.</text>
</comment>
<dbReference type="PANTHER" id="PTHR42873:SF1">
    <property type="entry name" value="S-ADENOSYLMETHIONINE-DEPENDENT METHYLTRANSFERASE DOMAIN-CONTAINING PROTEIN"/>
    <property type="match status" value="1"/>
</dbReference>
<dbReference type="InterPro" id="IPR041532">
    <property type="entry name" value="RlmI-like_PUA"/>
</dbReference>
<evidence type="ECO:0000256" key="6">
    <source>
        <dbReference type="ARBA" id="ARBA00038091"/>
    </source>
</evidence>